<dbReference type="RefSeq" id="WP_308351377.1">
    <property type="nucleotide sequence ID" value="NZ_CP129971.1"/>
</dbReference>
<dbReference type="EMBL" id="CP129971">
    <property type="protein sequence ID" value="WKK75394.2"/>
    <property type="molecule type" value="Genomic_DNA"/>
</dbReference>
<dbReference type="KEGG" id="msaa:QYS49_28205"/>
<evidence type="ECO:0000313" key="3">
    <source>
        <dbReference type="EMBL" id="WKK75394.2"/>
    </source>
</evidence>
<dbReference type="InterPro" id="IPR013211">
    <property type="entry name" value="LVIVD"/>
</dbReference>
<dbReference type="InterPro" id="IPR013783">
    <property type="entry name" value="Ig-like_fold"/>
</dbReference>
<proteinExistence type="predicted"/>
<dbReference type="PROSITE" id="PS50093">
    <property type="entry name" value="PKD"/>
    <property type="match status" value="1"/>
</dbReference>
<protein>
    <submittedName>
        <fullName evidence="3">Choice-of-anchor B family protein</fullName>
    </submittedName>
</protein>
<dbReference type="SMART" id="SM00089">
    <property type="entry name" value="PKD"/>
    <property type="match status" value="1"/>
</dbReference>
<reference evidence="3 4" key="1">
    <citation type="submission" date="2023-08" db="EMBL/GenBank/DDBJ databases">
        <title>Comparative genomics and taxonomic characterization of three novel marine species of genus Marivirga.</title>
        <authorList>
            <person name="Muhammad N."/>
            <person name="Kim S.-G."/>
        </authorList>
    </citation>
    <scope>NUCLEOTIDE SEQUENCE [LARGE SCALE GENOMIC DNA]</scope>
    <source>
        <strain evidence="3 4">BDSF4-3</strain>
    </source>
</reference>
<evidence type="ECO:0000259" key="2">
    <source>
        <dbReference type="PROSITE" id="PS50093"/>
    </source>
</evidence>
<dbReference type="Proteomes" id="UP001230496">
    <property type="component" value="Chromosome"/>
</dbReference>
<dbReference type="PANTHER" id="PTHR38787">
    <property type="entry name" value="REGULATORY P DOMAIN-CONTAINING PROTEIN"/>
    <property type="match status" value="1"/>
</dbReference>
<dbReference type="InterPro" id="IPR000601">
    <property type="entry name" value="PKD_dom"/>
</dbReference>
<dbReference type="InterPro" id="IPR035986">
    <property type="entry name" value="PKD_dom_sf"/>
</dbReference>
<keyword evidence="4" id="KW-1185">Reference proteome</keyword>
<dbReference type="InterPro" id="IPR022409">
    <property type="entry name" value="PKD/Chitinase_dom"/>
</dbReference>
<dbReference type="SUPFAM" id="SSF49299">
    <property type="entry name" value="PKD domain"/>
    <property type="match status" value="1"/>
</dbReference>
<feature type="chain" id="PRO_5041203536" evidence="1">
    <location>
        <begin position="19"/>
        <end position="658"/>
    </location>
</feature>
<keyword evidence="1" id="KW-0732">Signal</keyword>
<feature type="domain" description="PKD" evidence="2">
    <location>
        <begin position="523"/>
        <end position="566"/>
    </location>
</feature>
<name>A0AA49J8L2_9BACT</name>
<accession>A0AA49J8L2</accession>
<dbReference type="Gene3D" id="2.60.40.10">
    <property type="entry name" value="Immunoglobulins"/>
    <property type="match status" value="1"/>
</dbReference>
<dbReference type="GO" id="GO:0005576">
    <property type="term" value="C:extracellular region"/>
    <property type="evidence" value="ECO:0007669"/>
    <property type="project" value="TreeGrafter"/>
</dbReference>
<dbReference type="Pfam" id="PF18962">
    <property type="entry name" value="Por_Secre_tail"/>
    <property type="match status" value="1"/>
</dbReference>
<dbReference type="CDD" id="cd00146">
    <property type="entry name" value="PKD"/>
    <property type="match status" value="1"/>
</dbReference>
<dbReference type="NCBIfam" id="TIGR04312">
    <property type="entry name" value="choice_anch_B"/>
    <property type="match status" value="1"/>
</dbReference>
<dbReference type="AlphaFoldDB" id="A0AA49J8L2"/>
<dbReference type="InterPro" id="IPR026444">
    <property type="entry name" value="Secre_tail"/>
</dbReference>
<dbReference type="PANTHER" id="PTHR38787:SF3">
    <property type="entry name" value="REGULATORY P DOMAIN-CONTAINING PROTEIN"/>
    <property type="match status" value="1"/>
</dbReference>
<dbReference type="NCBIfam" id="TIGR04183">
    <property type="entry name" value="Por_Secre_tail"/>
    <property type="match status" value="1"/>
</dbReference>
<organism evidence="3 4">
    <name type="scientific">Marivirga salinarum</name>
    <dbReference type="NCBI Taxonomy" id="3059078"/>
    <lineage>
        <taxon>Bacteria</taxon>
        <taxon>Pseudomonadati</taxon>
        <taxon>Bacteroidota</taxon>
        <taxon>Cytophagia</taxon>
        <taxon>Cytophagales</taxon>
        <taxon>Marivirgaceae</taxon>
        <taxon>Marivirga</taxon>
    </lineage>
</organism>
<feature type="signal peptide" evidence="1">
    <location>
        <begin position="1"/>
        <end position="18"/>
    </location>
</feature>
<gene>
    <name evidence="3" type="ORF">QYS49_28205</name>
</gene>
<sequence>MTKIFTLFAVLISVNLIAQTPCENGEVDGYPCNQVDFYANLNNSALSGTSGVGSNDIWGWTDPETNTEYVIIGQDNGTVFVDISNPSSPVVIGRLPSHTGNSSSWRDIKVYDNHAFIVADNNSGHGMQVFDLTRLRDAGSSIVTFDNDAHYDGVSSAHNVVINEETGFAYIVGARGAGNECGQGGLHIVNIQDPKNPVFTGCFDADGYTHDAQCVIYNGPDSDYQGQEICFNANENTVTIANVDDKNNTSLIAKEGYPQSAYSHQGWLTEDHKYFISGDELDEGNSVYRTRTLVWDVRDLDNPVLLTQYYSERVAIDHNLYTKDDMVFQSNYTNGLVILDSKKVENGNLREIAFFDTFPQGNNTGFNGSWSNYPFFESGIIAVSDISNGLFLLQPNIKDIITEHPNFTECGSGQKVINVSVDAQYEVDNFQWQIITENIPSDLQEGDNFSGINTSELTINSITEDIVNSKFRCKVQLSTGEIAYSYPSSQPSGLPEPSFTFNRSGDLTVSFTNKSINADSVVWDFGDGSDFSNEENPVHIYNELKEYTVTLTGFNFCGEQTISENLGASVLNNRQELGKDVNIYPNPVKDILKIKQSENSNLLSFRVLNISGHTVYESGKQSAIIADNINTAEWKSGMYLVLLTFEDGGRIVKKIIKE</sequence>
<evidence type="ECO:0000313" key="4">
    <source>
        <dbReference type="Proteomes" id="UP001230496"/>
    </source>
</evidence>
<evidence type="ECO:0000256" key="1">
    <source>
        <dbReference type="SAM" id="SignalP"/>
    </source>
</evidence>
<dbReference type="InterPro" id="IPR027589">
    <property type="entry name" value="Choice_anch_B"/>
</dbReference>
<dbReference type="Pfam" id="PF18911">
    <property type="entry name" value="PKD_4"/>
    <property type="match status" value="1"/>
</dbReference>
<dbReference type="Pfam" id="PF08309">
    <property type="entry name" value="LVIVD"/>
    <property type="match status" value="1"/>
</dbReference>